<dbReference type="AlphaFoldDB" id="A0A0G0HD90"/>
<evidence type="ECO:0000259" key="1">
    <source>
        <dbReference type="SMART" id="SM00481"/>
    </source>
</evidence>
<comment type="caution">
    <text evidence="2">The sequence shown here is derived from an EMBL/GenBank/DDBJ whole genome shotgun (WGS) entry which is preliminary data.</text>
</comment>
<organism evidence="2 3">
    <name type="scientific">Candidatus Magasanikbacteria bacterium GW2011_GWA2_37_8</name>
    <dbReference type="NCBI Taxonomy" id="1619036"/>
    <lineage>
        <taxon>Bacteria</taxon>
        <taxon>Candidatus Magasanikiibacteriota</taxon>
    </lineage>
</organism>
<dbReference type="GO" id="GO:0035312">
    <property type="term" value="F:5'-3' DNA exonuclease activity"/>
    <property type="evidence" value="ECO:0007669"/>
    <property type="project" value="TreeGrafter"/>
</dbReference>
<dbReference type="InterPro" id="IPR016195">
    <property type="entry name" value="Pol/histidinol_Pase-like"/>
</dbReference>
<dbReference type="STRING" id="1619036.US58_C0005G0043"/>
<dbReference type="Proteomes" id="UP000034333">
    <property type="component" value="Unassembled WGS sequence"/>
</dbReference>
<gene>
    <name evidence="2" type="ORF">US58_C0005G0043</name>
</gene>
<proteinExistence type="predicted"/>
<dbReference type="PANTHER" id="PTHR42924:SF3">
    <property type="entry name" value="POLYMERASE_HISTIDINOL PHOSPHATASE N-TERMINAL DOMAIN-CONTAINING PROTEIN"/>
    <property type="match status" value="1"/>
</dbReference>
<dbReference type="Pfam" id="PF13263">
    <property type="entry name" value="PHP_C"/>
    <property type="match status" value="1"/>
</dbReference>
<dbReference type="Gene3D" id="3.20.20.140">
    <property type="entry name" value="Metal-dependent hydrolases"/>
    <property type="match status" value="1"/>
</dbReference>
<name>A0A0G0HD90_9BACT</name>
<evidence type="ECO:0000313" key="2">
    <source>
        <dbReference type="EMBL" id="KKQ41118.1"/>
    </source>
</evidence>
<dbReference type="GO" id="GO:0004534">
    <property type="term" value="F:5'-3' RNA exonuclease activity"/>
    <property type="evidence" value="ECO:0007669"/>
    <property type="project" value="TreeGrafter"/>
</dbReference>
<feature type="domain" description="Polymerase/histidinol phosphatase N-terminal" evidence="1">
    <location>
        <begin position="9"/>
        <end position="81"/>
    </location>
</feature>
<dbReference type="EMBL" id="LBTN01000005">
    <property type="protein sequence ID" value="KKQ41118.1"/>
    <property type="molecule type" value="Genomic_DNA"/>
</dbReference>
<reference evidence="2 3" key="1">
    <citation type="journal article" date="2015" name="Nature">
        <title>rRNA introns, odd ribosomes, and small enigmatic genomes across a large radiation of phyla.</title>
        <authorList>
            <person name="Brown C.T."/>
            <person name="Hug L.A."/>
            <person name="Thomas B.C."/>
            <person name="Sharon I."/>
            <person name="Castelle C.J."/>
            <person name="Singh A."/>
            <person name="Wilkins M.J."/>
            <person name="Williams K.H."/>
            <person name="Banfield J.F."/>
        </authorList>
    </citation>
    <scope>NUCLEOTIDE SEQUENCE [LARGE SCALE GENOMIC DNA]</scope>
</reference>
<evidence type="ECO:0000313" key="3">
    <source>
        <dbReference type="Proteomes" id="UP000034333"/>
    </source>
</evidence>
<dbReference type="PANTHER" id="PTHR42924">
    <property type="entry name" value="EXONUCLEASE"/>
    <property type="match status" value="1"/>
</dbReference>
<dbReference type="SMART" id="SM00481">
    <property type="entry name" value="POLIIIAc"/>
    <property type="match status" value="1"/>
</dbReference>
<dbReference type="InterPro" id="IPR052018">
    <property type="entry name" value="PHP_domain"/>
</dbReference>
<dbReference type="SUPFAM" id="SSF89550">
    <property type="entry name" value="PHP domain-like"/>
    <property type="match status" value="1"/>
</dbReference>
<dbReference type="InterPro" id="IPR003141">
    <property type="entry name" value="Pol/His_phosphatase_N"/>
</dbReference>
<sequence>MNKNYEGGFDLHGHTTSMEWWRGFDIVNMSPEQMVTEAKKTGLDGVAITDHNTIRGLDRALNAAAKEGIIVVPGAEITAHYGINFPHILTLGLDPEIIKNDPLPHLKDPETVIKWVHDHGGIAVATHPSEHEIAEKQNRPKIGGSDFHVMGQVGIVRTKIFNEAKNWQDVVEAIKQGKTEPFFRQDIPEEMIKNYDRKPILLKTAKEKIKSLLA</sequence>
<protein>
    <submittedName>
        <fullName evidence="2">PHP domain protein</fullName>
    </submittedName>
</protein>
<accession>A0A0G0HD90</accession>